<feature type="region of interest" description="Disordered" evidence="1">
    <location>
        <begin position="124"/>
        <end position="144"/>
    </location>
</feature>
<dbReference type="AlphaFoldDB" id="A0A0P0EZ24"/>
<dbReference type="Proteomes" id="UP000298774">
    <property type="component" value="Chromosome"/>
</dbReference>
<dbReference type="Pfam" id="PF13474">
    <property type="entry name" value="SnoaL_3"/>
    <property type="match status" value="1"/>
</dbReference>
<evidence type="ECO:0000313" key="4">
    <source>
        <dbReference type="EMBL" id="QCO08593.1"/>
    </source>
</evidence>
<evidence type="ECO:0000313" key="6">
    <source>
        <dbReference type="Proteomes" id="UP001277471"/>
    </source>
</evidence>
<reference evidence="3 6" key="2">
    <citation type="submission" date="2023-11" db="EMBL/GenBank/DDBJ databases">
        <title>MicrobeMod: A computational toolkit for identifying prokaryotic methylation and restriction-modification with nanopore sequencing.</title>
        <authorList>
            <person name="Crits-Christoph A."/>
            <person name="Kang S.C."/>
            <person name="Lee H."/>
            <person name="Ostrov N."/>
        </authorList>
    </citation>
    <scope>NUCLEOTIDE SEQUENCE [LARGE SCALE GENOMIC DNA]</scope>
    <source>
        <strain evidence="3 6">ATCC 29145</strain>
    </source>
</reference>
<dbReference type="Proteomes" id="UP001277471">
    <property type="component" value="Unassembled WGS sequence"/>
</dbReference>
<sequence>MTDRPTTDRNAVLAANRAFYQAFTGRDFPAMDRLWASRLPVSCIHPGWTILFGREAVVSSWQDVLRSPRGPAVQARNERVSLYGETAVVLCEEIVGDAVLAATNLFAREDGEWRLAHHQAGPVAEPASQILTPPDRLPPGGLLH</sequence>
<dbReference type="KEGG" id="abf:AMK58_11565"/>
<protein>
    <submittedName>
        <fullName evidence="4">DUF4440 domain-containing protein</fullName>
    </submittedName>
    <submittedName>
        <fullName evidence="3">Nuclear transport factor 2 family protein</fullName>
    </submittedName>
</protein>
<dbReference type="InterPro" id="IPR037401">
    <property type="entry name" value="SnoaL-like"/>
</dbReference>
<evidence type="ECO:0000313" key="3">
    <source>
        <dbReference type="EMBL" id="MDX5954791.1"/>
    </source>
</evidence>
<gene>
    <name evidence="4" type="ORF">D3868_05760</name>
    <name evidence="3" type="ORF">SIM66_26845</name>
</gene>
<dbReference type="SUPFAM" id="SSF54427">
    <property type="entry name" value="NTF2-like"/>
    <property type="match status" value="1"/>
</dbReference>
<evidence type="ECO:0000313" key="5">
    <source>
        <dbReference type="Proteomes" id="UP000298774"/>
    </source>
</evidence>
<dbReference type="Gene3D" id="3.10.450.50">
    <property type="match status" value="1"/>
</dbReference>
<dbReference type="PANTHER" id="PTHR34957:SF1">
    <property type="entry name" value="NUCLEAR TRANSPORT FACTOR 2 (NTF2) FAMILY PROTEIN"/>
    <property type="match status" value="1"/>
</dbReference>
<dbReference type="EMBL" id="JAWXYC010000004">
    <property type="protein sequence ID" value="MDX5954791.1"/>
    <property type="molecule type" value="Genomic_DNA"/>
</dbReference>
<evidence type="ECO:0000256" key="1">
    <source>
        <dbReference type="SAM" id="MobiDB-lite"/>
    </source>
</evidence>
<dbReference type="EMBL" id="CP032339">
    <property type="protein sequence ID" value="QCO08593.1"/>
    <property type="molecule type" value="Genomic_DNA"/>
</dbReference>
<evidence type="ECO:0000259" key="2">
    <source>
        <dbReference type="Pfam" id="PF13474"/>
    </source>
</evidence>
<proteinExistence type="predicted"/>
<feature type="domain" description="SnoaL-like" evidence="2">
    <location>
        <begin position="12"/>
        <end position="120"/>
    </location>
</feature>
<accession>A0A0P0EZ24</accession>
<name>A0A0P0EZ24_AZOBR</name>
<organism evidence="4 5">
    <name type="scientific">Azospirillum brasilense</name>
    <dbReference type="NCBI Taxonomy" id="192"/>
    <lineage>
        <taxon>Bacteria</taxon>
        <taxon>Pseudomonadati</taxon>
        <taxon>Pseudomonadota</taxon>
        <taxon>Alphaproteobacteria</taxon>
        <taxon>Rhodospirillales</taxon>
        <taxon>Azospirillaceae</taxon>
        <taxon>Azospirillum</taxon>
    </lineage>
</organism>
<keyword evidence="6" id="KW-1185">Reference proteome</keyword>
<dbReference type="InterPro" id="IPR032710">
    <property type="entry name" value="NTF2-like_dom_sf"/>
</dbReference>
<reference evidence="4 5" key="1">
    <citation type="submission" date="2018-09" db="EMBL/GenBank/DDBJ databases">
        <title>Whole genome based analysis of evolution and adaptive divergence in Indian and Brazilian strains of Azospirillum brasilense.</title>
        <authorList>
            <person name="Singh C."/>
            <person name="Tripathi A.K."/>
        </authorList>
    </citation>
    <scope>NUCLEOTIDE SEQUENCE [LARGE SCALE GENOMIC DNA]</scope>
    <source>
        <strain evidence="4 5">MTCC4038</strain>
    </source>
</reference>
<dbReference type="PANTHER" id="PTHR34957">
    <property type="entry name" value="NUCLEAR TRANSPORT FACTOR 2 (NTF2) FAMILY PROTEIN"/>
    <property type="match status" value="1"/>
</dbReference>
<dbReference type="RefSeq" id="WP_035671524.1">
    <property type="nucleotide sequence ID" value="NZ_CP012914.1"/>
</dbReference>
<dbReference type="GeneID" id="56452338"/>